<name>A0A2M7CIZ7_9BACT</name>
<dbReference type="AlphaFoldDB" id="A0A2M7CIZ7"/>
<dbReference type="EMBL" id="PEUM01000017">
    <property type="protein sequence ID" value="PIV25623.1"/>
    <property type="molecule type" value="Genomic_DNA"/>
</dbReference>
<keyword evidence="1" id="KW-1133">Transmembrane helix</keyword>
<sequence length="93" mass="10457">MCEPILNETPTDCRALRGRNRTLGRAKRKGVGEGIRSTTLRTSFLPALVFATSFFATAISYFALRNTPPRRKLCLPRPPVRAQQVFTPFYNVA</sequence>
<dbReference type="Proteomes" id="UP000229966">
    <property type="component" value="Unassembled WGS sequence"/>
</dbReference>
<comment type="caution">
    <text evidence="2">The sequence shown here is derived from an EMBL/GenBank/DDBJ whole genome shotgun (WGS) entry which is preliminary data.</text>
</comment>
<proteinExistence type="predicted"/>
<keyword evidence="1" id="KW-0472">Membrane</keyword>
<keyword evidence="1" id="KW-0812">Transmembrane</keyword>
<protein>
    <submittedName>
        <fullName evidence="2">Uncharacterized protein</fullName>
    </submittedName>
</protein>
<evidence type="ECO:0000313" key="2">
    <source>
        <dbReference type="EMBL" id="PIV25623.1"/>
    </source>
</evidence>
<reference evidence="3" key="1">
    <citation type="submission" date="2017-09" db="EMBL/GenBank/DDBJ databases">
        <title>Depth-based differentiation of microbial function through sediment-hosted aquifers and enrichment of novel symbionts in the deep terrestrial subsurface.</title>
        <authorList>
            <person name="Probst A.J."/>
            <person name="Ladd B."/>
            <person name="Jarett J.K."/>
            <person name="Geller-Mcgrath D.E."/>
            <person name="Sieber C.M.K."/>
            <person name="Emerson J.B."/>
            <person name="Anantharaman K."/>
            <person name="Thomas B.C."/>
            <person name="Malmstrom R."/>
            <person name="Stieglmeier M."/>
            <person name="Klingl A."/>
            <person name="Woyke T."/>
            <person name="Ryan C.M."/>
            <person name="Banfield J.F."/>
        </authorList>
    </citation>
    <scope>NUCLEOTIDE SEQUENCE [LARGE SCALE GENOMIC DNA]</scope>
</reference>
<evidence type="ECO:0000313" key="3">
    <source>
        <dbReference type="Proteomes" id="UP000229966"/>
    </source>
</evidence>
<accession>A0A2M7CIZ7</accession>
<organism evidence="2 3">
    <name type="scientific">Candidatus Berkelbacteria bacterium CG03_land_8_20_14_0_80_40_36</name>
    <dbReference type="NCBI Taxonomy" id="1974509"/>
    <lineage>
        <taxon>Bacteria</taxon>
        <taxon>Candidatus Berkelbacteria</taxon>
    </lineage>
</organism>
<evidence type="ECO:0000256" key="1">
    <source>
        <dbReference type="SAM" id="Phobius"/>
    </source>
</evidence>
<feature type="transmembrane region" description="Helical" evidence="1">
    <location>
        <begin position="44"/>
        <end position="64"/>
    </location>
</feature>
<gene>
    <name evidence="2" type="ORF">COS38_00605</name>
</gene>